<reference evidence="1 2" key="1">
    <citation type="journal article" date="2018" name="Sci. Rep.">
        <title>Raphidocelis subcapitata (=Pseudokirchneriella subcapitata) provides an insight into genome evolution and environmental adaptations in the Sphaeropleales.</title>
        <authorList>
            <person name="Suzuki S."/>
            <person name="Yamaguchi H."/>
            <person name="Nakajima N."/>
            <person name="Kawachi M."/>
        </authorList>
    </citation>
    <scope>NUCLEOTIDE SEQUENCE [LARGE SCALE GENOMIC DNA]</scope>
    <source>
        <strain evidence="1 2">NIES-35</strain>
    </source>
</reference>
<keyword evidence="2" id="KW-1185">Reference proteome</keyword>
<protein>
    <submittedName>
        <fullName evidence="1">Uncharacterized protein</fullName>
    </submittedName>
</protein>
<name>A0A2V0PJX7_9CHLO</name>
<dbReference type="OrthoDB" id="526313at2759"/>
<proteinExistence type="predicted"/>
<evidence type="ECO:0000313" key="1">
    <source>
        <dbReference type="EMBL" id="GBF97617.1"/>
    </source>
</evidence>
<sequence length="163" mass="18568">MDALNQLPRVFVRGENNNMLQHLYNLDEIAARMSRRSTAAGDGAVHEKKMYENYVFKLGRKPAWYNEFDADAVQCAKVSYFNNLFGYGRFKDYIVGFKEIRFSAVRDALVNATKTDVYWVYFEDMFDPGVNGTVADGLAAFLGVGKPNNFTFARLPRSAKCCR</sequence>
<evidence type="ECO:0000313" key="2">
    <source>
        <dbReference type="Proteomes" id="UP000247498"/>
    </source>
</evidence>
<accession>A0A2V0PJX7</accession>
<dbReference type="Proteomes" id="UP000247498">
    <property type="component" value="Unassembled WGS sequence"/>
</dbReference>
<organism evidence="1 2">
    <name type="scientific">Raphidocelis subcapitata</name>
    <dbReference type="NCBI Taxonomy" id="307507"/>
    <lineage>
        <taxon>Eukaryota</taxon>
        <taxon>Viridiplantae</taxon>
        <taxon>Chlorophyta</taxon>
        <taxon>core chlorophytes</taxon>
        <taxon>Chlorophyceae</taxon>
        <taxon>CS clade</taxon>
        <taxon>Sphaeropleales</taxon>
        <taxon>Selenastraceae</taxon>
        <taxon>Raphidocelis</taxon>
    </lineage>
</organism>
<comment type="caution">
    <text evidence="1">The sequence shown here is derived from an EMBL/GenBank/DDBJ whole genome shotgun (WGS) entry which is preliminary data.</text>
</comment>
<dbReference type="InParanoid" id="A0A2V0PJX7"/>
<dbReference type="EMBL" id="BDRX01000103">
    <property type="protein sequence ID" value="GBF97617.1"/>
    <property type="molecule type" value="Genomic_DNA"/>
</dbReference>
<dbReference type="AlphaFoldDB" id="A0A2V0PJX7"/>
<gene>
    <name evidence="1" type="ORF">Rsub_10753</name>
</gene>